<dbReference type="KEGG" id="vg:12979187"/>
<evidence type="ECO:0000313" key="2">
    <source>
        <dbReference type="EMBL" id="CCE60760.1"/>
    </source>
</evidence>
<dbReference type="RefSeq" id="YP_006382465.1">
    <property type="nucleotide sequence ID" value="NC_017971.2"/>
</dbReference>
<keyword evidence="3" id="KW-1185">Reference proteome</keyword>
<evidence type="ECO:0000256" key="1">
    <source>
        <dbReference type="SAM" id="Phobius"/>
    </source>
</evidence>
<dbReference type="GeneID" id="12979187"/>
<name>I2FLM6_9CAUD</name>
<keyword evidence="1" id="KW-0812">Transmembrane</keyword>
<gene>
    <name evidence="2" type="ORF">tf_05</name>
</gene>
<protein>
    <submittedName>
        <fullName evidence="2">Uncharacterized protein</fullName>
    </submittedName>
</protein>
<feature type="transmembrane region" description="Helical" evidence="1">
    <location>
        <begin position="6"/>
        <end position="25"/>
    </location>
</feature>
<organism evidence="2 3">
    <name type="scientific">Pseudomonas phage tf</name>
    <dbReference type="NCBI Taxonomy" id="1114179"/>
    <lineage>
        <taxon>Viruses</taxon>
        <taxon>Duplodnaviria</taxon>
        <taxon>Heunggongvirae</taxon>
        <taxon>Uroviricota</taxon>
        <taxon>Caudoviricetes</taxon>
        <taxon>Krylovvirus</taxon>
        <taxon>Krylovvirus tf</taxon>
    </lineage>
</organism>
<keyword evidence="1" id="KW-0472">Membrane</keyword>
<reference evidence="2 3" key="1">
    <citation type="journal article" date="2012" name="PLoS ONE">
        <title>Genomic Analysis of Pseudomonas putida Phage tf with Localized Single-Strand DNA Interruptions.</title>
        <authorList>
            <person name="Glukhov A.S."/>
            <person name="Krutilina A.I."/>
            <person name="Shlyapnikov M.G."/>
            <person name="Severinov K."/>
            <person name="Lavysh D."/>
            <person name="Kochetkov V.V."/>
            <person name="McGrath J.W."/>
            <person name="de Leeuwe C."/>
            <person name="Shaburova O.V."/>
            <person name="Krylov V.N."/>
            <person name="Akulenko N.V."/>
            <person name="Kulakov L.A."/>
        </authorList>
    </citation>
    <scope>NUCLEOTIDE SEQUENCE [LARGE SCALE GENOMIC DNA]</scope>
</reference>
<evidence type="ECO:0000313" key="3">
    <source>
        <dbReference type="Proteomes" id="UP000002867"/>
    </source>
</evidence>
<accession>I2FLM6</accession>
<dbReference type="EMBL" id="HE611333">
    <property type="protein sequence ID" value="CCE60760.1"/>
    <property type="molecule type" value="Genomic_DNA"/>
</dbReference>
<dbReference type="Proteomes" id="UP000002867">
    <property type="component" value="Segment"/>
</dbReference>
<keyword evidence="1" id="KW-1133">Transmembrane helix</keyword>
<proteinExistence type="predicted"/>
<sequence length="36" mass="3907">MFEFHWATLVLMGLACWFVGAWMGASLGGGGNEDPF</sequence>